<dbReference type="EMBL" id="CP088295">
    <property type="protein sequence ID" value="UUY04913.1"/>
    <property type="molecule type" value="Genomic_DNA"/>
</dbReference>
<reference evidence="3" key="1">
    <citation type="submission" date="2021-11" db="EMBL/GenBank/DDBJ databases">
        <title>Cultivation dependent microbiological survey of springs from the worlds oldest radium mine currently devoted to the extraction of radon-saturated water.</title>
        <authorList>
            <person name="Kapinusova G."/>
            <person name="Smrhova T."/>
            <person name="Strejcek M."/>
            <person name="Suman J."/>
            <person name="Jani K."/>
            <person name="Pajer P."/>
            <person name="Uhlik O."/>
        </authorList>
    </citation>
    <scope>NUCLEOTIDE SEQUENCE [LARGE SCALE GENOMIC DNA]</scope>
    <source>
        <strain evidence="3">J379</strain>
    </source>
</reference>
<dbReference type="Proteomes" id="UP001058860">
    <property type="component" value="Chromosome"/>
</dbReference>
<feature type="chain" id="PRO_5046604359" description="Secreted protein" evidence="1">
    <location>
        <begin position="25"/>
        <end position="115"/>
    </location>
</feature>
<accession>A0ABY5PJQ5</accession>
<protein>
    <recommendedName>
        <fullName evidence="4">Secreted protein</fullName>
    </recommendedName>
</protein>
<keyword evidence="1" id="KW-0732">Signal</keyword>
<evidence type="ECO:0000313" key="2">
    <source>
        <dbReference type="EMBL" id="UUY04913.1"/>
    </source>
</evidence>
<name>A0ABY5PJQ5_9ACTN</name>
<gene>
    <name evidence="2" type="ORF">LRS13_05130</name>
</gene>
<sequence>MPRAAALLTVVMLAVLAGAPSAGAGDSAYTSCSGGFNPDGSPGSFYAKIKVKRITCTAGKKVVKDWVIQAEDSRVPPTATRKVLGYTCKGKASGGALDVKCTKANGKAVTFHGQP</sequence>
<proteinExistence type="predicted"/>
<evidence type="ECO:0008006" key="4">
    <source>
        <dbReference type="Google" id="ProtNLM"/>
    </source>
</evidence>
<evidence type="ECO:0000313" key="3">
    <source>
        <dbReference type="Proteomes" id="UP001058860"/>
    </source>
</evidence>
<dbReference type="RefSeq" id="WP_353865391.1">
    <property type="nucleotide sequence ID" value="NZ_CP088295.1"/>
</dbReference>
<organism evidence="2 3">
    <name type="scientific">Svornostia abyssi</name>
    <dbReference type="NCBI Taxonomy" id="2898438"/>
    <lineage>
        <taxon>Bacteria</taxon>
        <taxon>Bacillati</taxon>
        <taxon>Actinomycetota</taxon>
        <taxon>Thermoleophilia</taxon>
        <taxon>Solirubrobacterales</taxon>
        <taxon>Baekduiaceae</taxon>
        <taxon>Svornostia</taxon>
    </lineage>
</organism>
<feature type="signal peptide" evidence="1">
    <location>
        <begin position="1"/>
        <end position="24"/>
    </location>
</feature>
<evidence type="ECO:0000256" key="1">
    <source>
        <dbReference type="SAM" id="SignalP"/>
    </source>
</evidence>
<keyword evidence="3" id="KW-1185">Reference proteome</keyword>